<comment type="caution">
    <text evidence="1">The sequence shown here is derived from an EMBL/GenBank/DDBJ whole genome shotgun (WGS) entry which is preliminary data.</text>
</comment>
<proteinExistence type="predicted"/>
<dbReference type="RefSeq" id="WP_094788605.1">
    <property type="nucleotide sequence ID" value="NZ_NDXW01000001.1"/>
</dbReference>
<sequence length="246" mass="28631">MPVMNVYLLGKLMAQLKMYFFQIKNAVNDNVLNARLLLLICCCFLCAGCNHWSERSEVNRLSNNNDSSKEFTPTLLPGLTWIKKPFVLTQNISVLFKDKQLSLLTQTEVTPKRITIVGLSHLGQHLFTVSYNGKDIEKKYYLPEEPVDLNYIMQDFLWVYAPLSVLQQRLQVKGYLIRDEIVASQQSNQLSEVNESSALKKRFINSQQQQTVISYRQRRPNQWDVQLKSSVRHYEVQIITVEQQQL</sequence>
<organism evidence="1 2">
    <name type="scientific">Zooshikella ganghwensis</name>
    <dbReference type="NCBI Taxonomy" id="202772"/>
    <lineage>
        <taxon>Bacteria</taxon>
        <taxon>Pseudomonadati</taxon>
        <taxon>Pseudomonadota</taxon>
        <taxon>Gammaproteobacteria</taxon>
        <taxon>Oceanospirillales</taxon>
        <taxon>Zooshikellaceae</taxon>
        <taxon>Zooshikella</taxon>
    </lineage>
</organism>
<dbReference type="Pfam" id="PF11659">
    <property type="entry name" value="DUF3261"/>
    <property type="match status" value="1"/>
</dbReference>
<dbReference type="Proteomes" id="UP000257039">
    <property type="component" value="Unassembled WGS sequence"/>
</dbReference>
<evidence type="ECO:0000313" key="1">
    <source>
        <dbReference type="EMBL" id="RDH45676.1"/>
    </source>
</evidence>
<protein>
    <submittedName>
        <fullName evidence="1">DUF3261 domain-containing protein</fullName>
    </submittedName>
</protein>
<accession>A0A4P9VRK1</accession>
<dbReference type="EMBL" id="NDXW01000001">
    <property type="protein sequence ID" value="RDH45676.1"/>
    <property type="molecule type" value="Genomic_DNA"/>
</dbReference>
<gene>
    <name evidence="1" type="ORF">B9G39_20700</name>
</gene>
<keyword evidence="2" id="KW-1185">Reference proteome</keyword>
<name>A0A4P9VRK1_9GAMM</name>
<dbReference type="InterPro" id="IPR021675">
    <property type="entry name" value="DUF3261"/>
</dbReference>
<reference evidence="1 2" key="1">
    <citation type="submission" date="2017-04" db="EMBL/GenBank/DDBJ databases">
        <title>Draft genome sequence of Zooshikella ganghwensis VG4 isolated from Red Sea sediments.</title>
        <authorList>
            <person name="Rehman Z."/>
            <person name="Alam I."/>
            <person name="Kamau A."/>
            <person name="Bajic V."/>
            <person name="Leiknes T."/>
        </authorList>
    </citation>
    <scope>NUCLEOTIDE SEQUENCE [LARGE SCALE GENOMIC DNA]</scope>
    <source>
        <strain evidence="1 2">VG4</strain>
    </source>
</reference>
<dbReference type="AlphaFoldDB" id="A0A4P9VRK1"/>
<evidence type="ECO:0000313" key="2">
    <source>
        <dbReference type="Proteomes" id="UP000257039"/>
    </source>
</evidence>